<gene>
    <name evidence="3" type="ORF">GCM10009838_49350</name>
</gene>
<feature type="transmembrane region" description="Helical" evidence="2">
    <location>
        <begin position="57"/>
        <end position="81"/>
    </location>
</feature>
<feature type="transmembrane region" description="Helical" evidence="2">
    <location>
        <begin position="32"/>
        <end position="51"/>
    </location>
</feature>
<keyword evidence="2" id="KW-0812">Transmembrane</keyword>
<comment type="caution">
    <text evidence="3">The sequence shown here is derived from an EMBL/GenBank/DDBJ whole genome shotgun (WGS) entry which is preliminary data.</text>
</comment>
<keyword evidence="2" id="KW-1133">Transmembrane helix</keyword>
<keyword evidence="2" id="KW-0472">Membrane</keyword>
<organism evidence="3 4">
    <name type="scientific">Catenulispora subtropica</name>
    <dbReference type="NCBI Taxonomy" id="450798"/>
    <lineage>
        <taxon>Bacteria</taxon>
        <taxon>Bacillati</taxon>
        <taxon>Actinomycetota</taxon>
        <taxon>Actinomycetes</taxon>
        <taxon>Catenulisporales</taxon>
        <taxon>Catenulisporaceae</taxon>
        <taxon>Catenulispora</taxon>
    </lineage>
</organism>
<dbReference type="Proteomes" id="UP001499854">
    <property type="component" value="Unassembled WGS sequence"/>
</dbReference>
<keyword evidence="4" id="KW-1185">Reference proteome</keyword>
<evidence type="ECO:0000256" key="1">
    <source>
        <dbReference type="SAM" id="MobiDB-lite"/>
    </source>
</evidence>
<sequence>MTDQSMYYAPAPSQYQQVPQPPPPPAKKKRGFWAIFFIVLFSPFIALYYFFKGLYWVFAWLMTPVALVVHFVACGLGLIWYTPVKLLASGRSKHRILQPRYPAFPPFWSGAYWVRLRDGVKATCEFGVAVASIFSS</sequence>
<evidence type="ECO:0000313" key="3">
    <source>
        <dbReference type="EMBL" id="GAA1982060.1"/>
    </source>
</evidence>
<evidence type="ECO:0000256" key="2">
    <source>
        <dbReference type="SAM" id="Phobius"/>
    </source>
</evidence>
<dbReference type="EMBL" id="BAAAQM010000029">
    <property type="protein sequence ID" value="GAA1982060.1"/>
    <property type="molecule type" value="Genomic_DNA"/>
</dbReference>
<accession>A0ABP5DNC8</accession>
<dbReference type="RefSeq" id="WP_344659473.1">
    <property type="nucleotide sequence ID" value="NZ_BAAAQM010000029.1"/>
</dbReference>
<feature type="compositionally biased region" description="Low complexity" evidence="1">
    <location>
        <begin position="7"/>
        <end position="18"/>
    </location>
</feature>
<evidence type="ECO:0000313" key="4">
    <source>
        <dbReference type="Proteomes" id="UP001499854"/>
    </source>
</evidence>
<proteinExistence type="predicted"/>
<feature type="region of interest" description="Disordered" evidence="1">
    <location>
        <begin position="1"/>
        <end position="24"/>
    </location>
</feature>
<name>A0ABP5DNC8_9ACTN</name>
<reference evidence="4" key="1">
    <citation type="journal article" date="2019" name="Int. J. Syst. Evol. Microbiol.">
        <title>The Global Catalogue of Microorganisms (GCM) 10K type strain sequencing project: providing services to taxonomists for standard genome sequencing and annotation.</title>
        <authorList>
            <consortium name="The Broad Institute Genomics Platform"/>
            <consortium name="The Broad Institute Genome Sequencing Center for Infectious Disease"/>
            <person name="Wu L."/>
            <person name="Ma J."/>
        </authorList>
    </citation>
    <scope>NUCLEOTIDE SEQUENCE [LARGE SCALE GENOMIC DNA]</scope>
    <source>
        <strain evidence="4">JCM 16013</strain>
    </source>
</reference>
<protein>
    <submittedName>
        <fullName evidence="3">Uncharacterized protein</fullName>
    </submittedName>
</protein>